<dbReference type="Proteomes" id="UP000005018">
    <property type="component" value="Chromosome 1"/>
</dbReference>
<feature type="coiled-coil region" evidence="1">
    <location>
        <begin position="302"/>
        <end position="336"/>
    </location>
</feature>
<feature type="region of interest" description="Disordered" evidence="2">
    <location>
        <begin position="1"/>
        <end position="80"/>
    </location>
</feature>
<evidence type="ECO:0000256" key="1">
    <source>
        <dbReference type="SAM" id="Coils"/>
    </source>
</evidence>
<dbReference type="GO" id="GO:0005634">
    <property type="term" value="C:nucleus"/>
    <property type="evidence" value="ECO:0007669"/>
    <property type="project" value="TreeGrafter"/>
</dbReference>
<keyword evidence="1" id="KW-0175">Coiled coil</keyword>
<gene>
    <name evidence="3" type="ORF">CORT_0A03470</name>
</gene>
<feature type="compositionally biased region" description="Acidic residues" evidence="2">
    <location>
        <begin position="567"/>
        <end position="583"/>
    </location>
</feature>
<dbReference type="PANTHER" id="PTHR28086:SF1">
    <property type="entry name" value="CU(2+) SUPPRESSING AND BLEOMYCIN SENSITIVE PROTEIN 1"/>
    <property type="match status" value="1"/>
</dbReference>
<proteinExistence type="predicted"/>
<dbReference type="InterPro" id="IPR018810">
    <property type="entry name" value="UPF0662"/>
</dbReference>
<feature type="compositionally biased region" description="Polar residues" evidence="2">
    <location>
        <begin position="601"/>
        <end position="617"/>
    </location>
</feature>
<dbReference type="GeneID" id="14536858"/>
<feature type="region of interest" description="Disordered" evidence="2">
    <location>
        <begin position="567"/>
        <end position="691"/>
    </location>
</feature>
<accession>H8WWB1</accession>
<protein>
    <submittedName>
        <fullName evidence="3">Uncharacterized protein</fullName>
    </submittedName>
</protein>
<feature type="compositionally biased region" description="Polar residues" evidence="2">
    <location>
        <begin position="38"/>
        <end position="59"/>
    </location>
</feature>
<dbReference type="HOGENOM" id="CLU_026648_1_0_1"/>
<evidence type="ECO:0000256" key="2">
    <source>
        <dbReference type="SAM" id="MobiDB-lite"/>
    </source>
</evidence>
<dbReference type="RefSeq" id="XP_003866175.1">
    <property type="nucleotide sequence ID" value="XM_003866127.1"/>
</dbReference>
<feature type="compositionally biased region" description="Low complexity" evidence="2">
    <location>
        <begin position="20"/>
        <end position="37"/>
    </location>
</feature>
<dbReference type="EMBL" id="HE681719">
    <property type="protein sequence ID" value="CCG20735.1"/>
    <property type="molecule type" value="Genomic_DNA"/>
</dbReference>
<dbReference type="OrthoDB" id="2011986at2759"/>
<evidence type="ECO:0000313" key="3">
    <source>
        <dbReference type="EMBL" id="CCG20735.1"/>
    </source>
</evidence>
<keyword evidence="4" id="KW-1185">Reference proteome</keyword>
<dbReference type="PANTHER" id="PTHR28086">
    <property type="entry name" value="UPF0662 PROTEIN YPL260W"/>
    <property type="match status" value="1"/>
</dbReference>
<dbReference type="eggNOG" id="ENOG502QPV0">
    <property type="taxonomic scope" value="Eukaryota"/>
</dbReference>
<organism evidence="3 4">
    <name type="scientific">Candida orthopsilosis (strain 90-125)</name>
    <name type="common">Yeast</name>
    <dbReference type="NCBI Taxonomy" id="1136231"/>
    <lineage>
        <taxon>Eukaryota</taxon>
        <taxon>Fungi</taxon>
        <taxon>Dikarya</taxon>
        <taxon>Ascomycota</taxon>
        <taxon>Saccharomycotina</taxon>
        <taxon>Pichiomycetes</taxon>
        <taxon>Debaryomycetaceae</taxon>
        <taxon>Candida/Lodderomyces clade</taxon>
        <taxon>Candida</taxon>
    </lineage>
</organism>
<dbReference type="Pfam" id="PF10303">
    <property type="entry name" value="DUF2408"/>
    <property type="match status" value="2"/>
</dbReference>
<feature type="compositionally biased region" description="Acidic residues" evidence="2">
    <location>
        <begin position="660"/>
        <end position="691"/>
    </location>
</feature>
<sequence length="691" mass="78001">MTHSGLVTPHSRPGTPSGLATTTITPTTTTTNTANAPDQQHASQPSLTPLSASTQAQSISRPPSAAATATGSSSANKPSVPSYERSIYERFMGLYKSLLEIKNNRNKYIDSKQVYSIYDTFLDAINELKLTRKDEELKGMKLDLPNSNDSIIDDIFQLLSLCFVTCGLIKFAPATYSSLSTVMKLLTHLKECKVYTMADLEPVGQRLSEISEIILSSQDKYAADDDEEEDGDRGGKLSQNHQIEENLLRNKLIKCENLFKELVDNFENIPHDLEPIYHELIDLRHQLLNFVTDFGQGDDEENTNDETKRNQLKDKLSQYKNELKQIEKLRDESDGKFHSDEVEDEQKLDSIQAVLNGLIDDCNNLISDLLIHDEAYALKSLEIDDETTPNPELKNQYDHVYKNLQDMKSTLENILLTRRWTLRETDLYNYQKTLKTIDDSRINIFSQTPKGKYKKYQTLILYLLRKCYSIVYKLLESSEPVSESLAPIHNQLQTVKRCLLELKRVDGLNNLRELYPFQFKLASIDNLRKDGKFIIHQTVPEGQGAVCALLSECFDILQEMKIDLEEKELEEEEEEEEGEEEETQGTTGQLNGDDKEGAGTNDPNQANTNGVASSSQIPEKIAISGSFTNSKAPGESGIGTNSDELDDVELKRNRFKEFNEADYDVESESAFGGDDDDLSITDSEVEGNDYY</sequence>
<dbReference type="GO" id="GO:0005737">
    <property type="term" value="C:cytoplasm"/>
    <property type="evidence" value="ECO:0007669"/>
    <property type="project" value="TreeGrafter"/>
</dbReference>
<reference evidence="3 4" key="1">
    <citation type="journal article" date="2012" name="PLoS ONE">
        <title>Sequence and analysis of the genome of the pathogenic yeast Candida orthopsilosis.</title>
        <authorList>
            <person name="Riccombeni A."/>
            <person name="Vidanes G."/>
            <person name="Proux-Wera E."/>
            <person name="Wolfe K.H."/>
            <person name="Butler G."/>
        </authorList>
    </citation>
    <scope>NUCLEOTIDE SEQUENCE [LARGE SCALE GENOMIC DNA]</scope>
    <source>
        <strain evidence="3 4">Co 90-125</strain>
    </source>
</reference>
<evidence type="ECO:0000313" key="4">
    <source>
        <dbReference type="Proteomes" id="UP000005018"/>
    </source>
</evidence>
<dbReference type="AlphaFoldDB" id="H8WWB1"/>
<feature type="compositionally biased region" description="Low complexity" evidence="2">
    <location>
        <begin position="60"/>
        <end position="75"/>
    </location>
</feature>
<feature type="region of interest" description="Disordered" evidence="2">
    <location>
        <begin position="219"/>
        <end position="239"/>
    </location>
</feature>
<dbReference type="KEGG" id="cot:CORT_0A03470"/>
<name>H8WWB1_CANO9</name>
<feature type="compositionally biased region" description="Basic and acidic residues" evidence="2">
    <location>
        <begin position="648"/>
        <end position="659"/>
    </location>
</feature>